<feature type="region of interest" description="Disordered" evidence="14">
    <location>
        <begin position="552"/>
        <end position="877"/>
    </location>
</feature>
<keyword evidence="3" id="KW-0963">Cytoplasm</keyword>
<evidence type="ECO:0000256" key="2">
    <source>
        <dbReference type="ARBA" id="ARBA00004496"/>
    </source>
</evidence>
<sequence length="877" mass="96182">MARPLEDVYCTLLMSDSYLPGAAVLAHSLRDLGTEKKLAVLVTLETLSADTITELKSLYDYVIPVDRIRNPNPANLYLMGRPDLLYAFTKIALWRQTRFRKIVYLDADVVALRSLDELFDIDAPFAAAPDVGWPDAFNSGVMVLYPDMGEYWALHTMASTGDSFDGADQGLLNQYFENRNWHRLKFTYNTTPNAQYQWEPAYRYYKRDISAVHFIGKDKPWTTGRHGPGGYGVYNELLARWWAVHDRHLAKAPAAPTSGLGSTSGHSPAGETSAIAADTATQHTGFIAHNVVEPETPAASTEMPLSEPGEAVENIDQGLTEPIPTSQQRKFSAPHMEWDATRFEPPVTSKPEAANFPSEQYTFSDSHELFKAPQAYPEPPKDMWYQVPEEKPKPAEPPKPIFPWEQQRDRPKPTRVFVEDLPPPESNSPTPTITISPSSAFGAPGAHPFSTVHYDDEESMSEEVVAPGLNSPERVSSPKTADQQWQDFQQSTTNAWDSVPGIETYVRAIIDSQTRRGKPQVLNQAVEQVRSPMTRKERRESLILTDFPSAVERPSLPVTPAPVARPTFWGEERTEQGELPQAEGVPDQPDWVCPQCGFSSLSASDFRPARGLPASFTLVGKAEPPRPTATQSVEAPPNITEPPAKKATTPKPQPGSIASEKSSPGTTSSPAPPKPHPRSGVSTRGAPLVSLTEPELLDAHPHTPGFGPPPPSVSNPEEKLGQLRRSSLIEFEHLKSPNHPKAPLRKLPEHSVDLGPPSNPYQAKASDSSPVRSGEPESMGGIEAKDFAGSGNGQEDKRDESPKDSTNPPIAPHGYFALAKPENKDDMAAQTPTDMPLFVAPNFAKDGTGDELDDAPRLPHEQAPFHEDPLSPTTSRS</sequence>
<dbReference type="EC" id="2.4.1.186" evidence="10"/>
<evidence type="ECO:0000256" key="10">
    <source>
        <dbReference type="ARBA" id="ARBA00038934"/>
    </source>
</evidence>
<comment type="cofactor">
    <cofactor evidence="1">
        <name>Mn(2+)</name>
        <dbReference type="ChEBI" id="CHEBI:29035"/>
    </cofactor>
</comment>
<evidence type="ECO:0000256" key="3">
    <source>
        <dbReference type="ARBA" id="ARBA00022490"/>
    </source>
</evidence>
<keyword evidence="16" id="KW-1185">Reference proteome</keyword>
<keyword evidence="8" id="KW-0464">Manganese</keyword>
<accession>A0A9P6GU55</accession>
<keyword evidence="5" id="KW-0479">Metal-binding</keyword>
<dbReference type="GO" id="GO:0005978">
    <property type="term" value="P:glycogen biosynthetic process"/>
    <property type="evidence" value="ECO:0007669"/>
    <property type="project" value="UniProtKB-KW"/>
</dbReference>
<dbReference type="Proteomes" id="UP000756921">
    <property type="component" value="Unassembled WGS sequence"/>
</dbReference>
<keyword evidence="4 15" id="KW-0808">Transferase</keyword>
<dbReference type="FunFam" id="3.90.550.10:FF:000092">
    <property type="entry name" value="Glycogenin 2"/>
    <property type="match status" value="1"/>
</dbReference>
<evidence type="ECO:0000256" key="5">
    <source>
        <dbReference type="ARBA" id="ARBA00022723"/>
    </source>
</evidence>
<gene>
    <name evidence="15" type="ORF">PMIN01_01441</name>
</gene>
<organism evidence="15 16">
    <name type="scientific">Paraphaeosphaeria minitans</name>
    <dbReference type="NCBI Taxonomy" id="565426"/>
    <lineage>
        <taxon>Eukaryota</taxon>
        <taxon>Fungi</taxon>
        <taxon>Dikarya</taxon>
        <taxon>Ascomycota</taxon>
        <taxon>Pezizomycotina</taxon>
        <taxon>Dothideomycetes</taxon>
        <taxon>Pleosporomycetidae</taxon>
        <taxon>Pleosporales</taxon>
        <taxon>Massarineae</taxon>
        <taxon>Didymosphaeriaceae</taxon>
        <taxon>Paraphaeosphaeria</taxon>
    </lineage>
</organism>
<evidence type="ECO:0000256" key="11">
    <source>
        <dbReference type="ARBA" id="ARBA00050886"/>
    </source>
</evidence>
<evidence type="ECO:0000256" key="13">
    <source>
        <dbReference type="ARBA" id="ARBA00057883"/>
    </source>
</evidence>
<dbReference type="GO" id="GO:0005737">
    <property type="term" value="C:cytoplasm"/>
    <property type="evidence" value="ECO:0007669"/>
    <property type="project" value="UniProtKB-SubCell"/>
</dbReference>
<evidence type="ECO:0000313" key="15">
    <source>
        <dbReference type="EMBL" id="KAF9741902.1"/>
    </source>
</evidence>
<feature type="compositionally biased region" description="Basic and acidic residues" evidence="14">
    <location>
        <begin position="794"/>
        <end position="803"/>
    </location>
</feature>
<evidence type="ECO:0000256" key="9">
    <source>
        <dbReference type="ARBA" id="ARBA00038162"/>
    </source>
</evidence>
<dbReference type="PANTHER" id="PTHR11183">
    <property type="entry name" value="GLYCOGENIN SUBFAMILY MEMBER"/>
    <property type="match status" value="1"/>
</dbReference>
<evidence type="ECO:0000256" key="14">
    <source>
        <dbReference type="SAM" id="MobiDB-lite"/>
    </source>
</evidence>
<dbReference type="GO" id="GO:0008466">
    <property type="term" value="F:glycogenin glucosyltransferase activity"/>
    <property type="evidence" value="ECO:0007669"/>
    <property type="project" value="UniProtKB-EC"/>
</dbReference>
<comment type="catalytic activity">
    <reaction evidence="12">
        <text>L-tyrosyl-[glycogenin] + UDP-alpha-D-glucose = alpha-D-glucosyl-L-tyrosyl-[glycogenin] + UDP + H(+)</text>
        <dbReference type="Rhea" id="RHEA:23360"/>
        <dbReference type="Rhea" id="RHEA-COMP:14604"/>
        <dbReference type="Rhea" id="RHEA-COMP:14605"/>
        <dbReference type="ChEBI" id="CHEBI:15378"/>
        <dbReference type="ChEBI" id="CHEBI:46858"/>
        <dbReference type="ChEBI" id="CHEBI:58223"/>
        <dbReference type="ChEBI" id="CHEBI:58885"/>
        <dbReference type="ChEBI" id="CHEBI:140573"/>
        <dbReference type="EC" id="2.4.1.186"/>
    </reaction>
</comment>
<evidence type="ECO:0000256" key="1">
    <source>
        <dbReference type="ARBA" id="ARBA00001936"/>
    </source>
</evidence>
<dbReference type="Gene3D" id="3.90.550.10">
    <property type="entry name" value="Spore Coat Polysaccharide Biosynthesis Protein SpsA, Chain A"/>
    <property type="match status" value="1"/>
</dbReference>
<evidence type="ECO:0000313" key="16">
    <source>
        <dbReference type="Proteomes" id="UP000756921"/>
    </source>
</evidence>
<dbReference type="Pfam" id="PF01501">
    <property type="entry name" value="Glyco_transf_8"/>
    <property type="match status" value="1"/>
</dbReference>
<dbReference type="CDD" id="cd02537">
    <property type="entry name" value="GT8_Glycogenin"/>
    <property type="match status" value="1"/>
</dbReference>
<feature type="compositionally biased region" description="Low complexity" evidence="14">
    <location>
        <begin position="427"/>
        <end position="439"/>
    </location>
</feature>
<comment type="catalytic activity">
    <reaction evidence="11">
        <text>[1,4-alpha-D-glucosyl](n)-L-tyrosyl-[glycogenin] + UDP-alpha-D-glucose = [1,4-alpha-D-glucosyl](n+1)-L-tyrosyl-[glycogenin] + UDP + H(+)</text>
        <dbReference type="Rhea" id="RHEA:56560"/>
        <dbReference type="Rhea" id="RHEA-COMP:14606"/>
        <dbReference type="Rhea" id="RHEA-COMP:14607"/>
        <dbReference type="ChEBI" id="CHEBI:15378"/>
        <dbReference type="ChEBI" id="CHEBI:58223"/>
        <dbReference type="ChEBI" id="CHEBI:58885"/>
        <dbReference type="ChEBI" id="CHEBI:140574"/>
        <dbReference type="EC" id="2.4.1.186"/>
    </reaction>
</comment>
<comment type="subcellular location">
    <subcellularLocation>
        <location evidence="2">Cytoplasm</location>
    </subcellularLocation>
</comment>
<evidence type="ECO:0000256" key="7">
    <source>
        <dbReference type="ARBA" id="ARBA00023180"/>
    </source>
</evidence>
<dbReference type="AlphaFoldDB" id="A0A9P6GU55"/>
<dbReference type="InterPro" id="IPR050587">
    <property type="entry name" value="GNT1/Glycosyltrans_8"/>
</dbReference>
<name>A0A9P6GU55_9PLEO</name>
<evidence type="ECO:0000256" key="4">
    <source>
        <dbReference type="ARBA" id="ARBA00022679"/>
    </source>
</evidence>
<dbReference type="GO" id="GO:0046872">
    <property type="term" value="F:metal ion binding"/>
    <property type="evidence" value="ECO:0007669"/>
    <property type="project" value="UniProtKB-KW"/>
</dbReference>
<feature type="region of interest" description="Disordered" evidence="14">
    <location>
        <begin position="390"/>
        <end position="485"/>
    </location>
</feature>
<feature type="compositionally biased region" description="Polar residues" evidence="14">
    <location>
        <begin position="473"/>
        <end position="485"/>
    </location>
</feature>
<evidence type="ECO:0000256" key="6">
    <source>
        <dbReference type="ARBA" id="ARBA00023056"/>
    </source>
</evidence>
<evidence type="ECO:0000256" key="12">
    <source>
        <dbReference type="ARBA" id="ARBA00052293"/>
    </source>
</evidence>
<dbReference type="EMBL" id="WJXW01000001">
    <property type="protein sequence ID" value="KAF9741902.1"/>
    <property type="molecule type" value="Genomic_DNA"/>
</dbReference>
<dbReference type="SUPFAM" id="SSF53448">
    <property type="entry name" value="Nucleotide-diphospho-sugar transferases"/>
    <property type="match status" value="1"/>
</dbReference>
<keyword evidence="7" id="KW-0325">Glycoprotein</keyword>
<comment type="similarity">
    <text evidence="9">Belongs to the glycosyltransferase 8 family. Glycogenin subfamily.</text>
</comment>
<comment type="function">
    <text evidence="13">Self-glucosylating initiator of glycogen synthesis. It catalyzes the formation of a short alpha (1,4)-glucosyl chain covalently attached via a glucose 1-O-tyrosyl linkage to internal tyrosine residues and these chains act as primers for the elongation reaction catalyzed by glycogen synthase.</text>
</comment>
<dbReference type="InterPro" id="IPR002495">
    <property type="entry name" value="Glyco_trans_8"/>
</dbReference>
<comment type="caution">
    <text evidence="15">The sequence shown here is derived from an EMBL/GenBank/DDBJ whole genome shotgun (WGS) entry which is preliminary data.</text>
</comment>
<evidence type="ECO:0000256" key="8">
    <source>
        <dbReference type="ARBA" id="ARBA00023211"/>
    </source>
</evidence>
<reference evidence="15" key="1">
    <citation type="journal article" date="2020" name="Mol. Plant Microbe Interact.">
        <title>Genome Sequence of the Biocontrol Agent Coniothyrium minitans strain Conio (IMI 134523).</title>
        <authorList>
            <person name="Patel D."/>
            <person name="Shittu T.A."/>
            <person name="Baroncelli R."/>
            <person name="Muthumeenakshi S."/>
            <person name="Osborne T.H."/>
            <person name="Janganan T.K."/>
            <person name="Sreenivasaprasad S."/>
        </authorList>
    </citation>
    <scope>NUCLEOTIDE SEQUENCE</scope>
    <source>
        <strain evidence="15">Conio</strain>
    </source>
</reference>
<proteinExistence type="inferred from homology"/>
<dbReference type="InterPro" id="IPR029044">
    <property type="entry name" value="Nucleotide-diphossugar_trans"/>
</dbReference>
<protein>
    <recommendedName>
        <fullName evidence="10">glycogenin glucosyltransferase</fullName>
        <ecNumber evidence="10">2.4.1.186</ecNumber>
    </recommendedName>
</protein>
<dbReference type="OrthoDB" id="2014201at2759"/>
<keyword evidence="6" id="KW-0320">Glycogen biosynthesis</keyword>
<feature type="compositionally biased region" description="Basic and acidic residues" evidence="14">
    <location>
        <begin position="854"/>
        <end position="869"/>
    </location>
</feature>